<evidence type="ECO:0000313" key="1">
    <source>
        <dbReference type="EMBL" id="TGX82760.1"/>
    </source>
</evidence>
<protein>
    <submittedName>
        <fullName evidence="1">Sigma-70 family RNA polymerase sigma factor</fullName>
    </submittedName>
</protein>
<proteinExistence type="predicted"/>
<reference evidence="1" key="1">
    <citation type="submission" date="2019-04" db="EMBL/GenBank/DDBJ databases">
        <title>Microbes associate with the intestines of laboratory mice.</title>
        <authorList>
            <person name="Navarre W."/>
            <person name="Wong E."/>
            <person name="Huang K."/>
            <person name="Tropini C."/>
            <person name="Ng K."/>
            <person name="Yu B."/>
        </authorList>
    </citation>
    <scope>NUCLEOTIDE SEQUENCE</scope>
    <source>
        <strain evidence="1">NM73_A23</strain>
    </source>
</reference>
<name>A0AC61QRR6_9BACT</name>
<organism evidence="1 2">
    <name type="scientific">Palleniella muris</name>
    <dbReference type="NCBI Taxonomy" id="3038145"/>
    <lineage>
        <taxon>Bacteria</taxon>
        <taxon>Pseudomonadati</taxon>
        <taxon>Bacteroidota</taxon>
        <taxon>Bacteroidia</taxon>
        <taxon>Bacteroidales</taxon>
        <taxon>Prevotellaceae</taxon>
        <taxon>Palleniella</taxon>
    </lineage>
</organism>
<dbReference type="Proteomes" id="UP000308886">
    <property type="component" value="Unassembled WGS sequence"/>
</dbReference>
<comment type="caution">
    <text evidence="1">The sequence shown here is derived from an EMBL/GenBank/DDBJ whole genome shotgun (WGS) entry which is preliminary data.</text>
</comment>
<evidence type="ECO:0000313" key="2">
    <source>
        <dbReference type="Proteomes" id="UP000308886"/>
    </source>
</evidence>
<dbReference type="EMBL" id="SRZC01000007">
    <property type="protein sequence ID" value="TGX82760.1"/>
    <property type="molecule type" value="Genomic_DNA"/>
</dbReference>
<gene>
    <name evidence="1" type="ORF">E5358_05325</name>
</gene>
<keyword evidence="2" id="KW-1185">Reference proteome</keyword>
<accession>A0AC61QRR6</accession>
<sequence>MGTKVHSTEQKVDVDCLPEVIARRTALFNQYVLPFSNMIYKLCKDYSWSSQNVEENYSEVMVNFYRRIETYDPNRPIRTWIHICVKRQVWACERQRNAHNNKSDDNDIDDYRDELLNDDHVSENVLGVDNWREHYSPDIVEVIDELKPRYRDALILQEAGYSLKEIAEIEYTKGSLKTLNIDTIKSRLRLARQYLRNNLTKDGQRIPHQTDPEDVP</sequence>